<evidence type="ECO:0000256" key="15">
    <source>
        <dbReference type="ARBA" id="ARBA00023242"/>
    </source>
</evidence>
<dbReference type="InterPro" id="IPR029000">
    <property type="entry name" value="Cyclophilin-like_dom_sf"/>
</dbReference>
<dbReference type="PROSITE" id="PS50072">
    <property type="entry name" value="CSA_PPIASE_2"/>
    <property type="match status" value="1"/>
</dbReference>
<dbReference type="GO" id="GO:0061630">
    <property type="term" value="F:ubiquitin protein ligase activity"/>
    <property type="evidence" value="ECO:0007669"/>
    <property type="project" value="UniProtKB-EC"/>
</dbReference>
<evidence type="ECO:0000256" key="10">
    <source>
        <dbReference type="ARBA" id="ARBA00022786"/>
    </source>
</evidence>
<accession>A0AAV2IH91</accession>
<dbReference type="InterPro" id="IPR026951">
    <property type="entry name" value="PPIL2_U-box_dom"/>
</dbReference>
<evidence type="ECO:0000256" key="12">
    <source>
        <dbReference type="ARBA" id="ARBA00022990"/>
    </source>
</evidence>
<dbReference type="PRINTS" id="PR00153">
    <property type="entry name" value="CSAPPISMRASE"/>
</dbReference>
<dbReference type="Proteomes" id="UP001497497">
    <property type="component" value="Unassembled WGS sequence"/>
</dbReference>
<comment type="subcellular location">
    <subcellularLocation>
        <location evidence="2">Nucleus</location>
    </subcellularLocation>
</comment>
<proteinExistence type="inferred from homology"/>
<dbReference type="SMART" id="SM00504">
    <property type="entry name" value="Ubox"/>
    <property type="match status" value="1"/>
</dbReference>
<dbReference type="EC" id="2.3.2.27" evidence="5"/>
<dbReference type="Gene3D" id="2.40.100.10">
    <property type="entry name" value="Cyclophilin-like"/>
    <property type="match status" value="1"/>
</dbReference>
<dbReference type="AlphaFoldDB" id="A0AAV2IH91"/>
<evidence type="ECO:0000256" key="21">
    <source>
        <dbReference type="SAM" id="MobiDB-lite"/>
    </source>
</evidence>
<dbReference type="InterPro" id="IPR003613">
    <property type="entry name" value="Ubox_domain"/>
</dbReference>
<keyword evidence="10" id="KW-0833">Ubl conjugation pathway</keyword>
<dbReference type="CDD" id="cd16663">
    <property type="entry name" value="RING-Ubox_PPIL2"/>
    <property type="match status" value="1"/>
</dbReference>
<evidence type="ECO:0000256" key="5">
    <source>
        <dbReference type="ARBA" id="ARBA00012483"/>
    </source>
</evidence>
<dbReference type="SUPFAM" id="SSF57850">
    <property type="entry name" value="RING/U-box"/>
    <property type="match status" value="1"/>
</dbReference>
<dbReference type="GO" id="GO:0008380">
    <property type="term" value="P:RNA splicing"/>
    <property type="evidence" value="ECO:0007669"/>
    <property type="project" value="UniProtKB-KW"/>
</dbReference>
<feature type="compositionally biased region" description="Low complexity" evidence="21">
    <location>
        <begin position="512"/>
        <end position="522"/>
    </location>
</feature>
<evidence type="ECO:0000256" key="14">
    <source>
        <dbReference type="ARBA" id="ARBA00023187"/>
    </source>
</evidence>
<dbReference type="InterPro" id="IPR013083">
    <property type="entry name" value="Znf_RING/FYVE/PHD"/>
</dbReference>
<dbReference type="InterPro" id="IPR044666">
    <property type="entry name" value="Cyclophilin_A-like"/>
</dbReference>
<evidence type="ECO:0000256" key="20">
    <source>
        <dbReference type="ARBA" id="ARBA00079124"/>
    </source>
</evidence>
<evidence type="ECO:0000313" key="24">
    <source>
        <dbReference type="EMBL" id="CAL1545036.1"/>
    </source>
</evidence>
<feature type="region of interest" description="Disordered" evidence="21">
    <location>
        <begin position="442"/>
        <end position="474"/>
    </location>
</feature>
<keyword evidence="14" id="KW-0508">mRNA splicing</keyword>
<dbReference type="EMBL" id="CAXITT010000669">
    <property type="protein sequence ID" value="CAL1545036.1"/>
    <property type="molecule type" value="Genomic_DNA"/>
</dbReference>
<dbReference type="Pfam" id="PF04641">
    <property type="entry name" value="Rtf2"/>
    <property type="match status" value="1"/>
</dbReference>
<comment type="function">
    <text evidence="16">Has a ubiquitin-protein ligase activity acting as an E3 ubiquitin protein ligase or as an ubiquitin-ubiquitin ligase promoting elongation of ubiquitin chains on substrates. By mediating 'Lys-48'-linked polyubiquitination of proteins could target them for proteasomal degradation. May also function as a chaperone, playing a role in transport to the cell membrane of BSG/Basigin for instance. Probable inactive PPIase with no peptidyl-prolyl cis-trans isomerase activity. As a component of the minor spliceosome, involved in the splicing of U12-type introns in pre-mRNAs.</text>
</comment>
<evidence type="ECO:0000256" key="2">
    <source>
        <dbReference type="ARBA" id="ARBA00004123"/>
    </source>
</evidence>
<dbReference type="PROSITE" id="PS51698">
    <property type="entry name" value="U_BOX"/>
    <property type="match status" value="1"/>
</dbReference>
<evidence type="ECO:0000313" key="25">
    <source>
        <dbReference type="Proteomes" id="UP001497497"/>
    </source>
</evidence>
<feature type="domain" description="U-box" evidence="23">
    <location>
        <begin position="38"/>
        <end position="111"/>
    </location>
</feature>
<feature type="region of interest" description="Disordered" evidence="21">
    <location>
        <begin position="493"/>
        <end position="522"/>
    </location>
</feature>
<keyword evidence="8" id="KW-0808">Transferase</keyword>
<dbReference type="CDD" id="cd01923">
    <property type="entry name" value="cyclophilin_RING"/>
    <property type="match status" value="1"/>
</dbReference>
<dbReference type="PANTHER" id="PTHR45625">
    <property type="entry name" value="PEPTIDYL-PROLYL CIS-TRANS ISOMERASE-RELATED"/>
    <property type="match status" value="1"/>
</dbReference>
<keyword evidence="6" id="KW-1017">Isopeptide bond</keyword>
<dbReference type="Pfam" id="PF00160">
    <property type="entry name" value="Pro_isomerase"/>
    <property type="match status" value="1"/>
</dbReference>
<dbReference type="PANTHER" id="PTHR45625:SF1">
    <property type="entry name" value="RING-TYPE E3 UBIQUITIN-PROTEIN LIGASE PPIL2"/>
    <property type="match status" value="1"/>
</dbReference>
<comment type="similarity">
    <text evidence="4">Belongs to the cyclophilin-type PPIase family. PPIL2 subfamily.</text>
</comment>
<organism evidence="24 25">
    <name type="scientific">Lymnaea stagnalis</name>
    <name type="common">Great pond snail</name>
    <name type="synonym">Helix stagnalis</name>
    <dbReference type="NCBI Taxonomy" id="6523"/>
    <lineage>
        <taxon>Eukaryota</taxon>
        <taxon>Metazoa</taxon>
        <taxon>Spiralia</taxon>
        <taxon>Lophotrochozoa</taxon>
        <taxon>Mollusca</taxon>
        <taxon>Gastropoda</taxon>
        <taxon>Heterobranchia</taxon>
        <taxon>Euthyneura</taxon>
        <taxon>Panpulmonata</taxon>
        <taxon>Hygrophila</taxon>
        <taxon>Lymnaeoidea</taxon>
        <taxon>Lymnaeidae</taxon>
        <taxon>Lymnaea</taxon>
    </lineage>
</organism>
<evidence type="ECO:0000256" key="1">
    <source>
        <dbReference type="ARBA" id="ARBA00000900"/>
    </source>
</evidence>
<evidence type="ECO:0000256" key="6">
    <source>
        <dbReference type="ARBA" id="ARBA00022499"/>
    </source>
</evidence>
<name>A0AAV2IH91_LYMST</name>
<evidence type="ECO:0000256" key="8">
    <source>
        <dbReference type="ARBA" id="ARBA00022679"/>
    </source>
</evidence>
<dbReference type="InterPro" id="IPR002130">
    <property type="entry name" value="Cyclophilin-type_PPIase_dom"/>
</dbReference>
<keyword evidence="7" id="KW-0507">mRNA processing</keyword>
<dbReference type="GO" id="GO:0000209">
    <property type="term" value="P:protein polyubiquitination"/>
    <property type="evidence" value="ECO:0007669"/>
    <property type="project" value="TreeGrafter"/>
</dbReference>
<keyword evidence="15" id="KW-0539">Nucleus</keyword>
<evidence type="ECO:0000256" key="17">
    <source>
        <dbReference type="ARBA" id="ARBA00061807"/>
    </source>
</evidence>
<keyword evidence="13" id="KW-0175">Coiled coil</keyword>
<dbReference type="FunFam" id="3.30.40.10:FF:000079">
    <property type="entry name" value="Peptidyl-prolyl cis-trans isomerase 2"/>
    <property type="match status" value="1"/>
</dbReference>
<evidence type="ECO:0000256" key="7">
    <source>
        <dbReference type="ARBA" id="ARBA00022664"/>
    </source>
</evidence>
<evidence type="ECO:0000256" key="18">
    <source>
        <dbReference type="ARBA" id="ARBA00073734"/>
    </source>
</evidence>
<reference evidence="24 25" key="1">
    <citation type="submission" date="2024-04" db="EMBL/GenBank/DDBJ databases">
        <authorList>
            <consortium name="Genoscope - CEA"/>
            <person name="William W."/>
        </authorList>
    </citation>
    <scope>NUCLEOTIDE SEQUENCE [LARGE SCALE GENOMIC DNA]</scope>
</reference>
<feature type="domain" description="PPIase cyclophilin-type" evidence="22">
    <location>
        <begin position="286"/>
        <end position="432"/>
    </location>
</feature>
<evidence type="ECO:0000259" key="23">
    <source>
        <dbReference type="PROSITE" id="PS51698"/>
    </source>
</evidence>
<feature type="compositionally biased region" description="Basic and acidic residues" evidence="21">
    <location>
        <begin position="442"/>
        <end position="473"/>
    </location>
</feature>
<sequence>MGKKQHQKDKLYLTTNEWKHEWGGFKGTQNTGENSKFRRLPYHCCSISLQPFENPLCTNDGVIFDLMNIIPFLKKYGVNPANGEKITSKDLVKLNFHKNAEGLHHCPITFKVFNENAHIVAIRQSGNVYSYDAVERLNIKPSHWKDLLTDEPFTRKDIITIQDPTNLDKFNMQSFYHLKKSLKITDDDDIDFKDSKYNLKSINNEAKSTLEELDRDFKPSPFLAKKEEDKKRADKFNAAHYSTGQVAASFTSTAMDRHTEFVADLIDEDVLRYERVKKKGYVRIITNLGPLSLELHSDMVPKTCENFLKHCLNGYYKNTIFHRSIRNFMIQGGDPEGTGLGGQSIWGAPFKDELKPNLTHTGRGILSMANSGPNTNKSQFFITFRSCRHLDGKHAVFGKVVGGLKTLDLMEAVEVDKKDKPKTDIIIEDCIVFSDPYEEADEQLKKEREEEVDKQKKKTEEERKKKKSKEDGAMKIYKPGVGKYISTTAMKRAATANTEDDSGAEAKKKKSASYSFGSFSSW</sequence>
<dbReference type="InterPro" id="IPR020892">
    <property type="entry name" value="Cyclophilin-type_PPIase_CS"/>
</dbReference>
<dbReference type="FunFam" id="2.40.100.10:FF:000018">
    <property type="entry name" value="Peptidyl-prolyl cis-trans isomerase-like 2"/>
    <property type="match status" value="1"/>
</dbReference>
<protein>
    <recommendedName>
        <fullName evidence="18">RING-type E3 ubiquitin-protein ligase PPIL2</fullName>
        <ecNumber evidence="5">2.3.2.27</ecNumber>
    </recommendedName>
    <alternativeName>
        <fullName evidence="20">CYC4</fullName>
    </alternativeName>
    <alternativeName>
        <fullName evidence="19">Probable inactive peptidyl-prolyl cis-trans isomerase-like 2</fullName>
    </alternativeName>
</protein>
<dbReference type="GO" id="GO:0006457">
    <property type="term" value="P:protein folding"/>
    <property type="evidence" value="ECO:0007669"/>
    <property type="project" value="InterPro"/>
</dbReference>
<dbReference type="GO" id="GO:0006397">
    <property type="term" value="P:mRNA processing"/>
    <property type="evidence" value="ECO:0007669"/>
    <property type="project" value="UniProtKB-KW"/>
</dbReference>
<gene>
    <name evidence="24" type="ORF">GSLYS_00018519001</name>
</gene>
<evidence type="ECO:0000256" key="19">
    <source>
        <dbReference type="ARBA" id="ARBA00078275"/>
    </source>
</evidence>
<evidence type="ECO:0000256" key="9">
    <source>
        <dbReference type="ARBA" id="ARBA00022728"/>
    </source>
</evidence>
<evidence type="ECO:0000256" key="3">
    <source>
        <dbReference type="ARBA" id="ARBA00004906"/>
    </source>
</evidence>
<evidence type="ECO:0000259" key="22">
    <source>
        <dbReference type="PROSITE" id="PS50072"/>
    </source>
</evidence>
<evidence type="ECO:0000256" key="13">
    <source>
        <dbReference type="ARBA" id="ARBA00023054"/>
    </source>
</evidence>
<dbReference type="GO" id="GO:0071013">
    <property type="term" value="C:catalytic step 2 spliceosome"/>
    <property type="evidence" value="ECO:0007669"/>
    <property type="project" value="TreeGrafter"/>
</dbReference>
<keyword evidence="9" id="KW-0747">Spliceosome</keyword>
<keyword evidence="25" id="KW-1185">Reference proteome</keyword>
<evidence type="ECO:0000256" key="11">
    <source>
        <dbReference type="ARBA" id="ARBA00022843"/>
    </source>
</evidence>
<comment type="caution">
    <text evidence="24">The sequence shown here is derived from an EMBL/GenBank/DDBJ whole genome shotgun (WGS) entry which is preliminary data.</text>
</comment>
<comment type="catalytic activity">
    <reaction evidence="1">
        <text>S-ubiquitinyl-[E2 ubiquitin-conjugating enzyme]-L-cysteine + [acceptor protein]-L-lysine = [E2 ubiquitin-conjugating enzyme]-L-cysteine + N(6)-ubiquitinyl-[acceptor protein]-L-lysine.</text>
        <dbReference type="EC" id="2.3.2.27"/>
    </reaction>
</comment>
<dbReference type="Gene3D" id="3.30.40.10">
    <property type="entry name" value="Zinc/RING finger domain, C3HC4 (zinc finger)"/>
    <property type="match status" value="2"/>
</dbReference>
<dbReference type="SUPFAM" id="SSF50891">
    <property type="entry name" value="Cyclophilin-like"/>
    <property type="match status" value="1"/>
</dbReference>
<comment type="pathway">
    <text evidence="3">Protein modification; protein ubiquitination.</text>
</comment>
<evidence type="ECO:0000256" key="16">
    <source>
        <dbReference type="ARBA" id="ARBA00059251"/>
    </source>
</evidence>
<keyword evidence="11" id="KW-0832">Ubl conjugation</keyword>
<comment type="subunit">
    <text evidence="17">Component of the minor spliceosome, which splices U12-type introns. Within this complex, interacts with PRPF8/PRP8, EFTUD2/SNU114 and PLRG1. Interacts with isoform 2 of BSG. Interacts (via the PPIase cyclophilin-type domain) with CRNKL1; they may form a trimeric complex with HSP90.</text>
</comment>
<dbReference type="GO" id="GO:0003755">
    <property type="term" value="F:peptidyl-prolyl cis-trans isomerase activity"/>
    <property type="evidence" value="ECO:0007669"/>
    <property type="project" value="InterPro"/>
</dbReference>
<dbReference type="PROSITE" id="PS00170">
    <property type="entry name" value="CSA_PPIASE_1"/>
    <property type="match status" value="1"/>
</dbReference>
<keyword evidence="12" id="KW-0007">Acetylation</keyword>
<evidence type="ECO:0000256" key="4">
    <source>
        <dbReference type="ARBA" id="ARBA00007930"/>
    </source>
</evidence>